<name>A0A1S7P2A0_9HYPH</name>
<proteinExistence type="predicted"/>
<accession>A0A1S7P2A0</accession>
<organism evidence="1 2">
    <name type="scientific">Agrobacterium tomkonis CFBP 6623</name>
    <dbReference type="NCBI Taxonomy" id="1183432"/>
    <lineage>
        <taxon>Bacteria</taxon>
        <taxon>Pseudomonadati</taxon>
        <taxon>Pseudomonadota</taxon>
        <taxon>Alphaproteobacteria</taxon>
        <taxon>Hyphomicrobiales</taxon>
        <taxon>Rhizobiaceae</taxon>
        <taxon>Rhizobium/Agrobacterium group</taxon>
        <taxon>Agrobacterium</taxon>
        <taxon>Agrobacterium tumefaciens complex</taxon>
    </lineage>
</organism>
<gene>
    <name evidence="1" type="primary">ea</name>
    <name evidence="1" type="ORF">AGR3A_Cc190127</name>
</gene>
<dbReference type="Gene3D" id="1.10.30.50">
    <property type="match status" value="1"/>
</dbReference>
<evidence type="ECO:0000313" key="2">
    <source>
        <dbReference type="Proteomes" id="UP000191988"/>
    </source>
</evidence>
<dbReference type="InterPro" id="IPR003615">
    <property type="entry name" value="HNH_nuc"/>
</dbReference>
<dbReference type="Proteomes" id="UP000191988">
    <property type="component" value="Unassembled WGS sequence"/>
</dbReference>
<evidence type="ECO:0000313" key="1">
    <source>
        <dbReference type="EMBL" id="CUX14792.1"/>
    </source>
</evidence>
<dbReference type="RefSeq" id="WP_080842042.1">
    <property type="nucleotide sequence ID" value="NZ_LT009723.1"/>
</dbReference>
<sequence>MKSLIPVSTPPDYIDIFEDIRDNKKKAAMAVLVGAQAAIRSRFVYYEICFAANTLQSMPASTLTNIRTELRSCYGPNKGMKALKQAIKNAQPTSRLLWCPYCGATTPGSYDHYLPAERFPEFSAHALNLVPSCTRCNSIKDDDWLHAGARQYLHFYRDAIPAVPFLTVAITSNATAQAIGATFAVQQAGMTAESWALIEAHFRRLKLIELYDSYSNDLINTALRSARSHINAGGPCAAAFLTNEANENAVLYGDYGWRAVLLREMSIHPDLSQWIAWL</sequence>
<dbReference type="AlphaFoldDB" id="A0A1S7P2A0"/>
<keyword evidence="2" id="KW-1185">Reference proteome</keyword>
<dbReference type="CDD" id="cd00085">
    <property type="entry name" value="HNHc"/>
    <property type="match status" value="1"/>
</dbReference>
<reference evidence="2" key="1">
    <citation type="submission" date="2016-01" db="EMBL/GenBank/DDBJ databases">
        <authorList>
            <person name="Regsiter A."/>
            <person name="william w."/>
        </authorList>
    </citation>
    <scope>NUCLEOTIDE SEQUENCE [LARGE SCALE GENOMIC DNA]</scope>
    <source>
        <strain evidence="2">CFBP 6623</strain>
    </source>
</reference>
<dbReference type="STRING" id="1183432.AGR3A_Cc190127"/>
<protein>
    <submittedName>
        <fullName evidence="1">Phage-related protein</fullName>
    </submittedName>
</protein>
<dbReference type="EMBL" id="FBWK01000011">
    <property type="protein sequence ID" value="CUX14792.1"/>
    <property type="molecule type" value="Genomic_DNA"/>
</dbReference>